<organism evidence="3 4">
    <name type="scientific">Roseateles amylovorans</name>
    <dbReference type="NCBI Taxonomy" id="2978473"/>
    <lineage>
        <taxon>Bacteria</taxon>
        <taxon>Pseudomonadati</taxon>
        <taxon>Pseudomonadota</taxon>
        <taxon>Betaproteobacteria</taxon>
        <taxon>Burkholderiales</taxon>
        <taxon>Sphaerotilaceae</taxon>
        <taxon>Roseateles</taxon>
    </lineage>
</organism>
<accession>A0ABY6B0P1</accession>
<dbReference type="RefSeq" id="WP_261756637.1">
    <property type="nucleotide sequence ID" value="NZ_CP104562.2"/>
</dbReference>
<feature type="compositionally biased region" description="Low complexity" evidence="1">
    <location>
        <begin position="419"/>
        <end position="433"/>
    </location>
</feature>
<dbReference type="PANTHER" id="PTHR37533:SF2">
    <property type="entry name" value="FLAGELLAR HOOK-LENGTH CONTROL PROTEIN"/>
    <property type="match status" value="1"/>
</dbReference>
<feature type="domain" description="Flagellar hook-length control protein-like C-terminal" evidence="2">
    <location>
        <begin position="350"/>
        <end position="429"/>
    </location>
</feature>
<feature type="compositionally biased region" description="Low complexity" evidence="1">
    <location>
        <begin position="152"/>
        <end position="166"/>
    </location>
</feature>
<protein>
    <submittedName>
        <fullName evidence="3">Flagellar hook-length control protein FliK</fullName>
    </submittedName>
</protein>
<feature type="region of interest" description="Disordered" evidence="1">
    <location>
        <begin position="152"/>
        <end position="189"/>
    </location>
</feature>
<dbReference type="Pfam" id="PF02120">
    <property type="entry name" value="Flg_hook"/>
    <property type="match status" value="1"/>
</dbReference>
<dbReference type="InterPro" id="IPR021136">
    <property type="entry name" value="Flagellar_hook_control-like_C"/>
</dbReference>
<name>A0ABY6B0P1_9BURK</name>
<dbReference type="Gene3D" id="3.30.750.140">
    <property type="match status" value="1"/>
</dbReference>
<evidence type="ECO:0000256" key="1">
    <source>
        <dbReference type="SAM" id="MobiDB-lite"/>
    </source>
</evidence>
<feature type="region of interest" description="Disordered" evidence="1">
    <location>
        <begin position="415"/>
        <end position="472"/>
    </location>
</feature>
<evidence type="ECO:0000259" key="2">
    <source>
        <dbReference type="Pfam" id="PF02120"/>
    </source>
</evidence>
<dbReference type="PANTHER" id="PTHR37533">
    <property type="entry name" value="FLAGELLAR HOOK-LENGTH CONTROL PROTEIN"/>
    <property type="match status" value="1"/>
</dbReference>
<dbReference type="InterPro" id="IPR052563">
    <property type="entry name" value="FliK"/>
</dbReference>
<evidence type="ECO:0000313" key="4">
    <source>
        <dbReference type="Proteomes" id="UP001064933"/>
    </source>
</evidence>
<feature type="compositionally biased region" description="Low complexity" evidence="1">
    <location>
        <begin position="21"/>
        <end position="32"/>
    </location>
</feature>
<feature type="compositionally biased region" description="Basic and acidic residues" evidence="1">
    <location>
        <begin position="54"/>
        <end position="80"/>
    </location>
</feature>
<evidence type="ECO:0000313" key="3">
    <source>
        <dbReference type="EMBL" id="UXH76895.1"/>
    </source>
</evidence>
<dbReference type="CDD" id="cd17470">
    <property type="entry name" value="T3SS_Flik_C"/>
    <property type="match status" value="1"/>
</dbReference>
<feature type="region of interest" description="Disordered" evidence="1">
    <location>
        <begin position="1"/>
        <end position="110"/>
    </location>
</feature>
<dbReference type="Proteomes" id="UP001064933">
    <property type="component" value="Chromosome"/>
</dbReference>
<keyword evidence="3" id="KW-0282">Flagellum</keyword>
<keyword evidence="3" id="KW-0966">Cell projection</keyword>
<keyword evidence="4" id="KW-1185">Reference proteome</keyword>
<dbReference type="EMBL" id="CP104562">
    <property type="protein sequence ID" value="UXH76895.1"/>
    <property type="molecule type" value="Genomic_DNA"/>
</dbReference>
<sequence>MSMTVNSRAGSLADATNPIDRASAAGPARAASTSLPEAGDRPRAARGAGTFSQHLRDDADRSRAADRADARDARDAREASQARQADGAQRASDGPDVTATEGTNAKPVKAEGAAALAASPANGVHGPEAQEASAPLVIEALPIDALKQALAAGQGQGASPAATGSAHEASPSGQGEGEPTDPPSDGAHPSAIAQSLLAQWLPPQLPVVMPVASLVQWMAYGADAGAHGNGAESEADLSRNGARGAMSALSGALVVSAASGTSALSVSAVSAASSLSSAAGATGAGGGALAIDARPAAPTDPSAWMGLPRWSAEWMAAAASAGAGSDAAPTLALPADRSAWQQPLLQALGERLQLQLVQRSDQARLHLAPPQLGRIEIDIRQQGGTLQIQFHATHEEVRQQLRHIAEPLRHELVQRHSGEVSVQVASGGSASADGRGREGFGGQSSAGGQSRDAQRQPGRALGDDETATGASAAFSHFGDALAGHGPA</sequence>
<dbReference type="InterPro" id="IPR038610">
    <property type="entry name" value="FliK-like_C_sf"/>
</dbReference>
<keyword evidence="3" id="KW-0969">Cilium</keyword>
<reference evidence="3" key="1">
    <citation type="submission" date="2022-10" db="EMBL/GenBank/DDBJ databases">
        <title>Characterization and whole genome sequencing of a new Roseateles species, isolated from fresh water.</title>
        <authorList>
            <person name="Guliayeva D.Y."/>
            <person name="Akhremchuk A.E."/>
            <person name="Sikolenko M.A."/>
            <person name="Valentovich L.N."/>
            <person name="Sidarenka A.V."/>
        </authorList>
    </citation>
    <scope>NUCLEOTIDE SEQUENCE</scope>
    <source>
        <strain evidence="3">BIM B-1768</strain>
    </source>
</reference>
<proteinExistence type="predicted"/>
<gene>
    <name evidence="3" type="ORF">N4261_17925</name>
</gene>